<gene>
    <name evidence="2" type="ORF">Fot_30441</name>
    <name evidence="3" type="ORF">Fot_30443</name>
</gene>
<reference evidence="4" key="1">
    <citation type="submission" date="2024-07" db="EMBL/GenBank/DDBJ databases">
        <title>Two chromosome-level genome assemblies of Korean endemic species Abeliophyllum distichum and Forsythia ovata (Oleaceae).</title>
        <authorList>
            <person name="Jang H."/>
        </authorList>
    </citation>
    <scope>NUCLEOTIDE SEQUENCE [LARGE SCALE GENOMIC DNA]</scope>
</reference>
<organism evidence="2 4">
    <name type="scientific">Forsythia ovata</name>
    <dbReference type="NCBI Taxonomy" id="205694"/>
    <lineage>
        <taxon>Eukaryota</taxon>
        <taxon>Viridiplantae</taxon>
        <taxon>Streptophyta</taxon>
        <taxon>Embryophyta</taxon>
        <taxon>Tracheophyta</taxon>
        <taxon>Spermatophyta</taxon>
        <taxon>Magnoliopsida</taxon>
        <taxon>eudicotyledons</taxon>
        <taxon>Gunneridae</taxon>
        <taxon>Pentapetalae</taxon>
        <taxon>asterids</taxon>
        <taxon>lamiids</taxon>
        <taxon>Lamiales</taxon>
        <taxon>Oleaceae</taxon>
        <taxon>Forsythieae</taxon>
        <taxon>Forsythia</taxon>
    </lineage>
</organism>
<dbReference type="Proteomes" id="UP001604277">
    <property type="component" value="Unassembled WGS sequence"/>
</dbReference>
<dbReference type="EMBL" id="JBFOLJ010000008">
    <property type="protein sequence ID" value="KAL2516470.1"/>
    <property type="molecule type" value="Genomic_DNA"/>
</dbReference>
<feature type="region of interest" description="Disordered" evidence="1">
    <location>
        <begin position="65"/>
        <end position="118"/>
    </location>
</feature>
<proteinExistence type="predicted"/>
<feature type="compositionally biased region" description="Basic and acidic residues" evidence="1">
    <location>
        <begin position="65"/>
        <end position="75"/>
    </location>
</feature>
<feature type="compositionally biased region" description="Acidic residues" evidence="1">
    <location>
        <begin position="109"/>
        <end position="118"/>
    </location>
</feature>
<feature type="compositionally biased region" description="Basic and acidic residues" evidence="1">
    <location>
        <begin position="84"/>
        <end position="98"/>
    </location>
</feature>
<reference evidence="2" key="2">
    <citation type="submission" date="2024-07" db="EMBL/GenBank/DDBJ databases">
        <title>Two chromosome-level genome assemblies of Korean endemic species Abeliophyllum distichum and Forsythia ovata (Oleaceae).</title>
        <authorList>
            <person name="Mun J.H."/>
        </authorList>
    </citation>
    <scope>NUCLEOTIDE SEQUENCE</scope>
    <source>
        <strain evidence="2">KNKB202402200001</strain>
        <tissue evidence="2">Leaf</tissue>
    </source>
</reference>
<name>A0ABD1TVJ8_9LAMI</name>
<evidence type="ECO:0000313" key="4">
    <source>
        <dbReference type="Proteomes" id="UP001604277"/>
    </source>
</evidence>
<evidence type="ECO:0000313" key="3">
    <source>
        <dbReference type="EMBL" id="KAL2516472.1"/>
    </source>
</evidence>
<keyword evidence="4" id="KW-1185">Reference proteome</keyword>
<comment type="caution">
    <text evidence="2">The sequence shown here is derived from an EMBL/GenBank/DDBJ whole genome shotgun (WGS) entry which is preliminary data.</text>
</comment>
<dbReference type="AlphaFoldDB" id="A0ABD1TVJ8"/>
<sequence>MEDVKKMLDGIGSSKLLEVYLVHPARTFVLSWESPSVKWNTNVVIEEILEPDSIRELDLEKITQPKRHEELRPECDDQGNVSGRPEHDQCNVSRRLEPSNHIAANENDNLVDLDYETN</sequence>
<dbReference type="EMBL" id="JBFOLJ010000008">
    <property type="protein sequence ID" value="KAL2516472.1"/>
    <property type="molecule type" value="Genomic_DNA"/>
</dbReference>
<accession>A0ABD1TVJ8</accession>
<protein>
    <submittedName>
        <fullName evidence="2">Uncharacterized protein</fullName>
    </submittedName>
</protein>
<evidence type="ECO:0000256" key="1">
    <source>
        <dbReference type="SAM" id="MobiDB-lite"/>
    </source>
</evidence>
<evidence type="ECO:0000313" key="2">
    <source>
        <dbReference type="EMBL" id="KAL2516470.1"/>
    </source>
</evidence>